<sequence length="57" mass="6715">MQKYYGSLKISISIYQNEISTINLYVGYKEIELADLIINLENIILAIYLKERNEFVI</sequence>
<dbReference type="AlphaFoldDB" id="A0AAI9K5Z1"/>
<reference evidence="1" key="1">
    <citation type="submission" date="2020-06" db="EMBL/GenBank/DDBJ databases">
        <title>Characterization of fructooligosaccharide metabolism and fructooligosaccharide-degrading enzymes in human commensal butyrate producers.</title>
        <authorList>
            <person name="Tanno H."/>
            <person name="Fujii T."/>
            <person name="Hirano K."/>
            <person name="Maeno S."/>
            <person name="Tonozuka T."/>
            <person name="Sakamoto M."/>
            <person name="Ohkuma M."/>
            <person name="Tochio T."/>
            <person name="Endo A."/>
        </authorList>
    </citation>
    <scope>NUCLEOTIDE SEQUENCE</scope>
    <source>
        <strain evidence="1">JCM 31265</strain>
    </source>
</reference>
<accession>A0AAI9K5Z1</accession>
<evidence type="ECO:0000313" key="2">
    <source>
        <dbReference type="Proteomes" id="UP000660047"/>
    </source>
</evidence>
<gene>
    <name evidence="1" type="ORF">COEU31_19420</name>
</gene>
<organism evidence="1 2">
    <name type="scientific">Coprococcus eutactus</name>
    <dbReference type="NCBI Taxonomy" id="33043"/>
    <lineage>
        <taxon>Bacteria</taxon>
        <taxon>Bacillati</taxon>
        <taxon>Bacillota</taxon>
        <taxon>Clostridia</taxon>
        <taxon>Lachnospirales</taxon>
        <taxon>Lachnospiraceae</taxon>
        <taxon>Coprococcus</taxon>
    </lineage>
</organism>
<dbReference type="EMBL" id="BLYL01000011">
    <property type="protein sequence ID" value="GFO94896.1"/>
    <property type="molecule type" value="Genomic_DNA"/>
</dbReference>
<evidence type="ECO:0000313" key="1">
    <source>
        <dbReference type="EMBL" id="GFO94896.1"/>
    </source>
</evidence>
<comment type="caution">
    <text evidence="1">The sequence shown here is derived from an EMBL/GenBank/DDBJ whole genome shotgun (WGS) entry which is preliminary data.</text>
</comment>
<name>A0AAI9K5Z1_9FIRM</name>
<proteinExistence type="predicted"/>
<protein>
    <submittedName>
        <fullName evidence="1">Uncharacterized protein</fullName>
    </submittedName>
</protein>
<dbReference type="Proteomes" id="UP000660047">
    <property type="component" value="Unassembled WGS sequence"/>
</dbReference>